<dbReference type="InterPro" id="IPR051964">
    <property type="entry name" value="Chaperone_stress_response"/>
</dbReference>
<dbReference type="Gene3D" id="3.30.160.60">
    <property type="entry name" value="Classic Zinc Finger"/>
    <property type="match status" value="1"/>
</dbReference>
<gene>
    <name evidence="8" type="ORF">HYE67_006335</name>
</gene>
<evidence type="ECO:0008006" key="10">
    <source>
        <dbReference type="Google" id="ProtNLM"/>
    </source>
</evidence>
<dbReference type="GO" id="GO:0003676">
    <property type="term" value="F:nucleic acid binding"/>
    <property type="evidence" value="ECO:0007669"/>
    <property type="project" value="InterPro"/>
</dbReference>
<dbReference type="GO" id="GO:0008270">
    <property type="term" value="F:zinc ion binding"/>
    <property type="evidence" value="ECO:0007669"/>
    <property type="project" value="UniProtKB-KW"/>
</dbReference>
<dbReference type="InterPro" id="IPR054076">
    <property type="entry name" value="ZUO1-like_ZHD"/>
</dbReference>
<dbReference type="InterPro" id="IPR003604">
    <property type="entry name" value="Matrin/U1-like-C_Znf_C2H2"/>
</dbReference>
<dbReference type="PRINTS" id="PR00625">
    <property type="entry name" value="JDOMAIN"/>
</dbReference>
<dbReference type="InterPro" id="IPR013087">
    <property type="entry name" value="Znf_C2H2_type"/>
</dbReference>
<dbReference type="PANTHER" id="PTHR44029">
    <property type="entry name" value="DNAJ HOMOLOG SUBFAMILY C MEMBER 21"/>
    <property type="match status" value="1"/>
</dbReference>
<evidence type="ECO:0000256" key="2">
    <source>
        <dbReference type="ARBA" id="ARBA00022771"/>
    </source>
</evidence>
<dbReference type="EMBL" id="CP064749">
    <property type="protein sequence ID" value="QPC64104.1"/>
    <property type="molecule type" value="Genomic_DNA"/>
</dbReference>
<name>A0A7S8HXI8_FUSCU</name>
<feature type="region of interest" description="Disordered" evidence="5">
    <location>
        <begin position="291"/>
        <end position="310"/>
    </location>
</feature>
<feature type="compositionally biased region" description="Basic and acidic residues" evidence="5">
    <location>
        <begin position="428"/>
        <end position="453"/>
    </location>
</feature>
<dbReference type="Pfam" id="PF21884">
    <property type="entry name" value="ZUO1-like_ZHD"/>
    <property type="match status" value="1"/>
</dbReference>
<dbReference type="PANTHER" id="PTHR44029:SF1">
    <property type="entry name" value="DNAJ HOMOLOG SUBFAMILY C MEMBER 21"/>
    <property type="match status" value="1"/>
</dbReference>
<keyword evidence="2 4" id="KW-0863">Zinc-finger</keyword>
<feature type="region of interest" description="Disordered" evidence="5">
    <location>
        <begin position="359"/>
        <end position="477"/>
    </location>
</feature>
<dbReference type="CDD" id="cd06257">
    <property type="entry name" value="DnaJ"/>
    <property type="match status" value="1"/>
</dbReference>
<dbReference type="FunFam" id="1.10.287.110:FF:000046">
    <property type="entry name" value="dnaJ homolog subfamily C member 21"/>
    <property type="match status" value="1"/>
</dbReference>
<dbReference type="PROSITE" id="PS00028">
    <property type="entry name" value="ZINC_FINGER_C2H2_1"/>
    <property type="match status" value="2"/>
</dbReference>
<evidence type="ECO:0000313" key="8">
    <source>
        <dbReference type="EMBL" id="QPC64104.1"/>
    </source>
</evidence>
<dbReference type="AlphaFoldDB" id="A0A7S8HXI8"/>
<organism evidence="8 9">
    <name type="scientific">Fusarium culmorum</name>
    <dbReference type="NCBI Taxonomy" id="5516"/>
    <lineage>
        <taxon>Eukaryota</taxon>
        <taxon>Fungi</taxon>
        <taxon>Dikarya</taxon>
        <taxon>Ascomycota</taxon>
        <taxon>Pezizomycotina</taxon>
        <taxon>Sordariomycetes</taxon>
        <taxon>Hypocreomycetidae</taxon>
        <taxon>Hypocreales</taxon>
        <taxon>Nectriaceae</taxon>
        <taxon>Fusarium</taxon>
    </lineage>
</organism>
<sequence>MGAQQSSETSNAGGSAPVTKTCYYELLNVERSATDDEIKRAYRRKALELHPDRNYNDVENATRRFAEVQTAYEILSDPQERAWYDSHRDAILSGRDADGDGGNPTTFRNVRLTSAEEIMGLIRKFNAAVPFDDEPTGFYGICRETFEHLALEEEVAADNDDLDVRDYPIFGSSDDDYEDVVKPFYNAWAGFSTVKSFAWKDKYRLSDAPDRRVRRLMEKENKKMRDDAIREFNDAVNFLVGFVRKRDPRYLPNSQTHDERQASLRNAAAAQAARSRAANQERMSAFEIPEWAQARSDENGVEGDFSESEEESEVEILECVVCNKTFKSEKQLEAHEKSKKHTKAVQQLRRQLKREGAELQLDEASPQSQETANQDGQGGDTTSSKYKEIEGEDQGGPIPVEQAAPSTNDGLQEGVAAHSTDASDDTDYAPRDIVEERIANASKYKSDGNKTNEDELSESVQNLSFDEPAQGKKVGKAKAKRAKKAAAAQTQQEISPQCGYCGESFISRTKLFAHIRDEGHAALKPVTGGNGKKKR</sequence>
<evidence type="ECO:0000259" key="6">
    <source>
        <dbReference type="PROSITE" id="PS50076"/>
    </source>
</evidence>
<dbReference type="SUPFAM" id="SSF57667">
    <property type="entry name" value="beta-beta-alpha zinc fingers"/>
    <property type="match status" value="1"/>
</dbReference>
<dbReference type="GO" id="GO:0005737">
    <property type="term" value="C:cytoplasm"/>
    <property type="evidence" value="ECO:0007669"/>
    <property type="project" value="TreeGrafter"/>
</dbReference>
<feature type="compositionally biased region" description="Low complexity" evidence="5">
    <location>
        <begin position="263"/>
        <end position="281"/>
    </location>
</feature>
<evidence type="ECO:0000256" key="4">
    <source>
        <dbReference type="PROSITE-ProRule" id="PRU00042"/>
    </source>
</evidence>
<evidence type="ECO:0000256" key="5">
    <source>
        <dbReference type="SAM" id="MobiDB-lite"/>
    </source>
</evidence>
<feature type="domain" description="C2H2-type" evidence="7">
    <location>
        <begin position="317"/>
        <end position="346"/>
    </location>
</feature>
<proteinExistence type="predicted"/>
<feature type="domain" description="J" evidence="6">
    <location>
        <begin position="22"/>
        <end position="88"/>
    </location>
</feature>
<keyword evidence="3" id="KW-0862">Zinc</keyword>
<dbReference type="PROSITE" id="PS00636">
    <property type="entry name" value="DNAJ_1"/>
    <property type="match status" value="1"/>
</dbReference>
<dbReference type="Pfam" id="PF00096">
    <property type="entry name" value="zf-C2H2"/>
    <property type="match status" value="1"/>
</dbReference>
<feature type="domain" description="C2H2-type" evidence="7">
    <location>
        <begin position="496"/>
        <end position="525"/>
    </location>
</feature>
<dbReference type="Pfam" id="PF12171">
    <property type="entry name" value="zf-C2H2_jaz"/>
    <property type="match status" value="1"/>
</dbReference>
<dbReference type="Pfam" id="PF00226">
    <property type="entry name" value="DnaJ"/>
    <property type="match status" value="1"/>
</dbReference>
<dbReference type="Gene3D" id="1.10.287.110">
    <property type="entry name" value="DnaJ domain"/>
    <property type="match status" value="1"/>
</dbReference>
<evidence type="ECO:0000256" key="1">
    <source>
        <dbReference type="ARBA" id="ARBA00022723"/>
    </source>
</evidence>
<feature type="compositionally biased region" description="Acidic residues" evidence="5">
    <location>
        <begin position="299"/>
        <end position="310"/>
    </location>
</feature>
<evidence type="ECO:0000256" key="3">
    <source>
        <dbReference type="ARBA" id="ARBA00022833"/>
    </source>
</evidence>
<dbReference type="PROSITE" id="PS50076">
    <property type="entry name" value="DNAJ_2"/>
    <property type="match status" value="1"/>
</dbReference>
<dbReference type="InterPro" id="IPR022755">
    <property type="entry name" value="Znf_C2H2_jaz"/>
</dbReference>
<dbReference type="InterPro" id="IPR036236">
    <property type="entry name" value="Znf_C2H2_sf"/>
</dbReference>
<dbReference type="SUPFAM" id="SSF46565">
    <property type="entry name" value="Chaperone J-domain"/>
    <property type="match status" value="1"/>
</dbReference>
<feature type="region of interest" description="Disordered" evidence="5">
    <location>
        <begin position="250"/>
        <end position="281"/>
    </location>
</feature>
<dbReference type="InterPro" id="IPR036869">
    <property type="entry name" value="J_dom_sf"/>
</dbReference>
<protein>
    <recommendedName>
        <fullName evidence="10">DnaJ subfamily C member 21</fullName>
    </recommendedName>
</protein>
<dbReference type="PROSITE" id="PS50157">
    <property type="entry name" value="ZINC_FINGER_C2H2_2"/>
    <property type="match status" value="2"/>
</dbReference>
<dbReference type="InterPro" id="IPR001623">
    <property type="entry name" value="DnaJ_domain"/>
</dbReference>
<dbReference type="SMART" id="SM00271">
    <property type="entry name" value="DnaJ"/>
    <property type="match status" value="1"/>
</dbReference>
<evidence type="ECO:0000313" key="9">
    <source>
        <dbReference type="Proteomes" id="UP000663297"/>
    </source>
</evidence>
<evidence type="ECO:0000259" key="7">
    <source>
        <dbReference type="PROSITE" id="PS50157"/>
    </source>
</evidence>
<feature type="compositionally biased region" description="Polar residues" evidence="5">
    <location>
        <begin position="365"/>
        <end position="384"/>
    </location>
</feature>
<dbReference type="SMART" id="SM00451">
    <property type="entry name" value="ZnF_U1"/>
    <property type="match status" value="1"/>
</dbReference>
<keyword evidence="1" id="KW-0479">Metal-binding</keyword>
<accession>A0A7S8HXI8</accession>
<reference evidence="8" key="1">
    <citation type="submission" date="2020-11" db="EMBL/GenBank/DDBJ databases">
        <title>The chromosome-scale genome resource for two endophytic Fusarium species: F. culmorum and F. pseudograminearum.</title>
        <authorList>
            <person name="Yuan Z."/>
        </authorList>
    </citation>
    <scope>NUCLEOTIDE SEQUENCE</scope>
    <source>
        <strain evidence="8">Class2-1B</strain>
    </source>
</reference>
<dbReference type="InterPro" id="IPR018253">
    <property type="entry name" value="DnaJ_domain_CS"/>
</dbReference>
<dbReference type="Proteomes" id="UP000663297">
    <property type="component" value="Chromosome 3"/>
</dbReference>
<dbReference type="SMART" id="SM00355">
    <property type="entry name" value="ZnF_C2H2"/>
    <property type="match status" value="2"/>
</dbReference>